<sequence length="658" mass="72565">MNFIKYDLVRNKPTTLVFATILILSCCRLAAQESPEETDYFKIFPVTAPEDAVLEVGGLASIPNGDLAVATRRGDIYIIENPTARYPYFRKFASGLHEVLGLAYKDGALYAAQRGELTKITDTNKDGHSDKSKLSDTGTDGKADTFETIYAWPLTGNYHEYSYGPKIAADGTFFVSANVAFFDEEWWSGASRVPWRGWVMHITGKNKMEPWATGMRSPCGLGIIDGELFYADNQGDWIGSGGIWHLKKGAWTGHPAGLQWSGQPNSPVKILKDDVYAIVDPRKKRGGNGEWIKPENNVNDRIIPLYTLKDKFPALQTPAVWLPHGIFGVSNSELVKIPDNAFGAFGGQILIGDQGQSKIMRVFMEKVKGEYQGAAFDFRSGFNSGVLRMAWAGDGSLFVGETSRGWGASGNALQGLERLAWSGQDPFEMKAVRAMPDGFEIEFTKPADSRSAANPASYNVSSFIYKYHPVYGSPPVNQQVNKVKGVKLSPDGLKARIVVDNLRPYYIHEIRLPGVKSAEGAYMLVHPLAYYTLNNIPDGEKLSFSELSTKEQDGSGIPAKLTGKPTSARNRVPTFEEIKPLLGKYTCLACHSADKRQVGPAYASVAQKNYTNEQIVELIYNPKPKNWPDFATEMPPMPQVPKSDALRIAAWINSLSKN</sequence>
<dbReference type="EMBL" id="CAJRAF010000001">
    <property type="protein sequence ID" value="CAG4992403.1"/>
    <property type="molecule type" value="Genomic_DNA"/>
</dbReference>
<feature type="signal peptide" evidence="5">
    <location>
        <begin position="1"/>
        <end position="30"/>
    </location>
</feature>
<dbReference type="GO" id="GO:0009055">
    <property type="term" value="F:electron transfer activity"/>
    <property type="evidence" value="ECO:0007669"/>
    <property type="project" value="InterPro"/>
</dbReference>
<dbReference type="PANTHER" id="PTHR33546">
    <property type="entry name" value="LARGE, MULTIFUNCTIONAL SECRETED PROTEIN-RELATED"/>
    <property type="match status" value="1"/>
</dbReference>
<dbReference type="GO" id="GO:0046872">
    <property type="term" value="F:metal ion binding"/>
    <property type="evidence" value="ECO:0007669"/>
    <property type="project" value="UniProtKB-KW"/>
</dbReference>
<keyword evidence="1 4" id="KW-0349">Heme</keyword>
<dbReference type="PANTHER" id="PTHR33546:SF1">
    <property type="entry name" value="LARGE, MULTIFUNCTIONAL SECRETED PROTEIN"/>
    <property type="match status" value="1"/>
</dbReference>
<organism evidence="7 8">
    <name type="scientific">Dyadobacter helix</name>
    <dbReference type="NCBI Taxonomy" id="2822344"/>
    <lineage>
        <taxon>Bacteria</taxon>
        <taxon>Pseudomonadati</taxon>
        <taxon>Bacteroidota</taxon>
        <taxon>Cytophagia</taxon>
        <taxon>Cytophagales</taxon>
        <taxon>Spirosomataceae</taxon>
        <taxon>Dyadobacter</taxon>
    </lineage>
</organism>
<dbReference type="Gene3D" id="1.10.760.10">
    <property type="entry name" value="Cytochrome c-like domain"/>
    <property type="match status" value="1"/>
</dbReference>
<dbReference type="SUPFAM" id="SSF50952">
    <property type="entry name" value="Soluble quinoprotein glucose dehydrogenase"/>
    <property type="match status" value="1"/>
</dbReference>
<accession>A0A916NK18</accession>
<dbReference type="InterPro" id="IPR011042">
    <property type="entry name" value="6-blade_b-propeller_TolB-like"/>
</dbReference>
<name>A0A916NK18_9BACT</name>
<comment type="caution">
    <text evidence="7">The sequence shown here is derived from an EMBL/GenBank/DDBJ whole genome shotgun (WGS) entry which is preliminary data.</text>
</comment>
<evidence type="ECO:0000259" key="6">
    <source>
        <dbReference type="PROSITE" id="PS51007"/>
    </source>
</evidence>
<dbReference type="PROSITE" id="PS51007">
    <property type="entry name" value="CYTC"/>
    <property type="match status" value="1"/>
</dbReference>
<evidence type="ECO:0000313" key="8">
    <source>
        <dbReference type="Proteomes" id="UP000680038"/>
    </source>
</evidence>
<evidence type="ECO:0000256" key="4">
    <source>
        <dbReference type="PROSITE-ProRule" id="PRU00433"/>
    </source>
</evidence>
<dbReference type="InterPro" id="IPR011041">
    <property type="entry name" value="Quinoprot_gluc/sorb_DH_b-prop"/>
</dbReference>
<dbReference type="SUPFAM" id="SSF46626">
    <property type="entry name" value="Cytochrome c"/>
    <property type="match status" value="1"/>
</dbReference>
<keyword evidence="2 4" id="KW-0479">Metal-binding</keyword>
<dbReference type="InterPro" id="IPR009056">
    <property type="entry name" value="Cyt_c-like_dom"/>
</dbReference>
<keyword evidence="8" id="KW-1185">Reference proteome</keyword>
<proteinExistence type="predicted"/>
<feature type="chain" id="PRO_5037226500" description="Cytochrome c domain-containing protein" evidence="5">
    <location>
        <begin position="31"/>
        <end position="658"/>
    </location>
</feature>
<evidence type="ECO:0000256" key="5">
    <source>
        <dbReference type="SAM" id="SignalP"/>
    </source>
</evidence>
<dbReference type="RefSeq" id="WP_229252641.1">
    <property type="nucleotide sequence ID" value="NZ_CAJRAF010000001.1"/>
</dbReference>
<reference evidence="7" key="1">
    <citation type="submission" date="2021-04" db="EMBL/GenBank/DDBJ databases">
        <authorList>
            <person name="Rodrigo-Torres L."/>
            <person name="Arahal R. D."/>
            <person name="Lucena T."/>
        </authorList>
    </citation>
    <scope>NUCLEOTIDE SEQUENCE</scope>
    <source>
        <strain evidence="7">CECT 9275</strain>
    </source>
</reference>
<dbReference type="PROSITE" id="PS51257">
    <property type="entry name" value="PROKAR_LIPOPROTEIN"/>
    <property type="match status" value="1"/>
</dbReference>
<protein>
    <recommendedName>
        <fullName evidence="6">Cytochrome c domain-containing protein</fullName>
    </recommendedName>
</protein>
<feature type="domain" description="Cytochrome c" evidence="6">
    <location>
        <begin position="566"/>
        <end position="656"/>
    </location>
</feature>
<dbReference type="InterPro" id="IPR036909">
    <property type="entry name" value="Cyt_c-like_dom_sf"/>
</dbReference>
<evidence type="ECO:0000256" key="3">
    <source>
        <dbReference type="ARBA" id="ARBA00023004"/>
    </source>
</evidence>
<keyword evidence="3 4" id="KW-0408">Iron</keyword>
<dbReference type="Proteomes" id="UP000680038">
    <property type="component" value="Unassembled WGS sequence"/>
</dbReference>
<dbReference type="Pfam" id="PF00034">
    <property type="entry name" value="Cytochrom_C"/>
    <property type="match status" value="1"/>
</dbReference>
<dbReference type="Gene3D" id="2.120.10.30">
    <property type="entry name" value="TolB, C-terminal domain"/>
    <property type="match status" value="1"/>
</dbReference>
<keyword evidence="5" id="KW-0732">Signal</keyword>
<gene>
    <name evidence="7" type="ORF">DYBT9275_00955</name>
</gene>
<evidence type="ECO:0000256" key="2">
    <source>
        <dbReference type="ARBA" id="ARBA00022723"/>
    </source>
</evidence>
<dbReference type="GO" id="GO:0020037">
    <property type="term" value="F:heme binding"/>
    <property type="evidence" value="ECO:0007669"/>
    <property type="project" value="InterPro"/>
</dbReference>
<dbReference type="AlphaFoldDB" id="A0A916NK18"/>
<evidence type="ECO:0000256" key="1">
    <source>
        <dbReference type="ARBA" id="ARBA00022617"/>
    </source>
</evidence>
<evidence type="ECO:0000313" key="7">
    <source>
        <dbReference type="EMBL" id="CAG4992403.1"/>
    </source>
</evidence>